<evidence type="ECO:0000313" key="2">
    <source>
        <dbReference type="EMBL" id="CAG7721365.1"/>
    </source>
</evidence>
<keyword evidence="1" id="KW-0732">Signal</keyword>
<protein>
    <submittedName>
        <fullName evidence="2">Uncharacterized protein</fullName>
    </submittedName>
</protein>
<dbReference type="PANTHER" id="PTHR31649:SF1">
    <property type="entry name" value="FARNESOIC ACID O-METHYL TRANSFERASE DOMAIN-CONTAINING PROTEIN"/>
    <property type="match status" value="1"/>
</dbReference>
<dbReference type="Pfam" id="PF11901">
    <property type="entry name" value="DM9"/>
    <property type="match status" value="1"/>
</dbReference>
<feature type="signal peptide" evidence="1">
    <location>
        <begin position="1"/>
        <end position="20"/>
    </location>
</feature>
<name>A0A8J2P0P7_9HEXA</name>
<dbReference type="EMBL" id="CAJVCH010078904">
    <property type="protein sequence ID" value="CAG7721365.1"/>
    <property type="molecule type" value="Genomic_DNA"/>
</dbReference>
<dbReference type="SMART" id="SM00696">
    <property type="entry name" value="DM9"/>
    <property type="match status" value="1"/>
</dbReference>
<proteinExistence type="predicted"/>
<evidence type="ECO:0000256" key="1">
    <source>
        <dbReference type="SAM" id="SignalP"/>
    </source>
</evidence>
<feature type="chain" id="PRO_5035160751" evidence="1">
    <location>
        <begin position="21"/>
        <end position="195"/>
    </location>
</feature>
<sequence length="195" mass="22109">MHQSTIIVIFAGLFPLLATSAKFPAQFPTKLERYWWRKGFWRQPSKTTNPLEAGMDLVKMPFKICRSVNYKGESIPGKFLDGANICYIGFNGSEIRLSNPNEYQLLDTDKTSHFEWIPSRNGDIANGAVIGGISKNFEVYFICTAAHLEKGKTVILIGKLQPSEGACFVAFHGKEFFYESYNVLRDSRYAVKFQD</sequence>
<accession>A0A8J2P0P7</accession>
<gene>
    <name evidence="2" type="ORF">AFUS01_LOCUS10586</name>
</gene>
<dbReference type="AlphaFoldDB" id="A0A8J2P0P7"/>
<dbReference type="InterPro" id="IPR006616">
    <property type="entry name" value="DM9_repeat"/>
</dbReference>
<reference evidence="2" key="1">
    <citation type="submission" date="2021-06" db="EMBL/GenBank/DDBJ databases">
        <authorList>
            <person name="Hodson N. C."/>
            <person name="Mongue J. A."/>
            <person name="Jaron S. K."/>
        </authorList>
    </citation>
    <scope>NUCLEOTIDE SEQUENCE</scope>
</reference>
<dbReference type="PANTHER" id="PTHR31649">
    <property type="entry name" value="AGAP009604-PA"/>
    <property type="match status" value="1"/>
</dbReference>
<dbReference type="OrthoDB" id="2142040at2759"/>
<keyword evidence="3" id="KW-1185">Reference proteome</keyword>
<evidence type="ECO:0000313" key="3">
    <source>
        <dbReference type="Proteomes" id="UP000708208"/>
    </source>
</evidence>
<organism evidence="2 3">
    <name type="scientific">Allacma fusca</name>
    <dbReference type="NCBI Taxonomy" id="39272"/>
    <lineage>
        <taxon>Eukaryota</taxon>
        <taxon>Metazoa</taxon>
        <taxon>Ecdysozoa</taxon>
        <taxon>Arthropoda</taxon>
        <taxon>Hexapoda</taxon>
        <taxon>Collembola</taxon>
        <taxon>Symphypleona</taxon>
        <taxon>Sminthuridae</taxon>
        <taxon>Allacma</taxon>
    </lineage>
</organism>
<dbReference type="Proteomes" id="UP000708208">
    <property type="component" value="Unassembled WGS sequence"/>
</dbReference>
<comment type="caution">
    <text evidence="2">The sequence shown here is derived from an EMBL/GenBank/DDBJ whole genome shotgun (WGS) entry which is preliminary data.</text>
</comment>